<accession>A0A5B7YDN8</accession>
<evidence type="ECO:0000256" key="3">
    <source>
        <dbReference type="ARBA" id="ARBA00023075"/>
    </source>
</evidence>
<dbReference type="SUPFAM" id="SSF52343">
    <property type="entry name" value="Ferredoxin reductase-like, C-terminal NADP-linked domain"/>
    <property type="match status" value="1"/>
</dbReference>
<dbReference type="InterPro" id="IPR012675">
    <property type="entry name" value="Beta-grasp_dom_sf"/>
</dbReference>
<dbReference type="SUPFAM" id="SSF54292">
    <property type="entry name" value="2Fe-2S ferredoxin-like"/>
    <property type="match status" value="1"/>
</dbReference>
<dbReference type="InterPro" id="IPR017938">
    <property type="entry name" value="Riboflavin_synthase-like_b-brl"/>
</dbReference>
<dbReference type="PANTHER" id="PTHR43644">
    <property type="entry name" value="NA(+)-TRANSLOCATING NADH-QUINONE REDUCTASE SUBUNIT"/>
    <property type="match status" value="1"/>
</dbReference>
<keyword evidence="3" id="KW-0830">Ubiquinone</keyword>
<dbReference type="PANTHER" id="PTHR43644:SF1">
    <property type="entry name" value="NAD(P)H-FLAVIN REDUCTASE"/>
    <property type="match status" value="1"/>
</dbReference>
<dbReference type="InterPro" id="IPR001433">
    <property type="entry name" value="OxRdtase_FAD/NAD-bd"/>
</dbReference>
<dbReference type="Pfam" id="PF00111">
    <property type="entry name" value="Fer2"/>
    <property type="match status" value="1"/>
</dbReference>
<evidence type="ECO:0000256" key="1">
    <source>
        <dbReference type="ARBA" id="ARBA00022630"/>
    </source>
</evidence>
<dbReference type="GO" id="GO:0051536">
    <property type="term" value="F:iron-sulfur cluster binding"/>
    <property type="evidence" value="ECO:0007669"/>
    <property type="project" value="InterPro"/>
</dbReference>
<dbReference type="InterPro" id="IPR001041">
    <property type="entry name" value="2Fe-2S_ferredoxin-type"/>
</dbReference>
<dbReference type="InterPro" id="IPR039261">
    <property type="entry name" value="FNR_nucleotide-bd"/>
</dbReference>
<dbReference type="RefSeq" id="WP_139756468.1">
    <property type="nucleotide sequence ID" value="NZ_CP039852.1"/>
</dbReference>
<dbReference type="OrthoDB" id="9806195at2"/>
<dbReference type="PROSITE" id="PS51085">
    <property type="entry name" value="2FE2S_FER_2"/>
    <property type="match status" value="1"/>
</dbReference>
<keyword evidence="4" id="KW-0472">Membrane</keyword>
<reference evidence="7 8" key="1">
    <citation type="submission" date="2019-04" db="EMBL/GenBank/DDBJ databases">
        <title>Salinimonas iocasae sp. nov., a halophilic bacterium isolated from the outer tube casing of tubeworms in Okinawa Trough.</title>
        <authorList>
            <person name="Zhang H."/>
            <person name="Wang H."/>
            <person name="Li C."/>
        </authorList>
    </citation>
    <scope>NUCLEOTIDE SEQUENCE [LARGE SCALE GENOMIC DNA]</scope>
    <source>
        <strain evidence="7 8">KX18D6</strain>
    </source>
</reference>
<dbReference type="InterPro" id="IPR017927">
    <property type="entry name" value="FAD-bd_FR_type"/>
</dbReference>
<dbReference type="EMBL" id="CP039852">
    <property type="protein sequence ID" value="QCZ93724.1"/>
    <property type="molecule type" value="Genomic_DNA"/>
</dbReference>
<evidence type="ECO:0000313" key="7">
    <source>
        <dbReference type="EMBL" id="QCZ93724.1"/>
    </source>
</evidence>
<dbReference type="Proteomes" id="UP000304912">
    <property type="component" value="Chromosome"/>
</dbReference>
<dbReference type="InterPro" id="IPR036010">
    <property type="entry name" value="2Fe-2S_ferredoxin-like_sf"/>
</dbReference>
<keyword evidence="2" id="KW-0274">FAD</keyword>
<name>A0A5B7YDN8_9ALTE</name>
<keyword evidence="1" id="KW-0285">Flavoprotein</keyword>
<dbReference type="Gene3D" id="3.10.20.30">
    <property type="match status" value="1"/>
</dbReference>
<feature type="transmembrane region" description="Helical" evidence="4">
    <location>
        <begin position="205"/>
        <end position="229"/>
    </location>
</feature>
<dbReference type="AlphaFoldDB" id="A0A5B7YDN8"/>
<gene>
    <name evidence="7" type="ORF">FBQ74_09560</name>
</gene>
<evidence type="ECO:0000256" key="4">
    <source>
        <dbReference type="SAM" id="Phobius"/>
    </source>
</evidence>
<organism evidence="7 8">
    <name type="scientific">Salinimonas iocasae</name>
    <dbReference type="NCBI Taxonomy" id="2572577"/>
    <lineage>
        <taxon>Bacteria</taxon>
        <taxon>Pseudomonadati</taxon>
        <taxon>Pseudomonadota</taxon>
        <taxon>Gammaproteobacteria</taxon>
        <taxon>Alteromonadales</taxon>
        <taxon>Alteromonadaceae</taxon>
        <taxon>Alteromonas/Salinimonas group</taxon>
        <taxon>Salinimonas</taxon>
    </lineage>
</organism>
<dbReference type="Gene3D" id="3.40.50.80">
    <property type="entry name" value="Nucleotide-binding domain of ferredoxin-NADP reductase (FNR) module"/>
    <property type="match status" value="1"/>
</dbReference>
<feature type="transmembrane region" description="Helical" evidence="4">
    <location>
        <begin position="12"/>
        <end position="34"/>
    </location>
</feature>
<proteinExistence type="predicted"/>
<protein>
    <submittedName>
        <fullName evidence="7">2Fe-2S iron-sulfur cluster binding domain-containing protein</fullName>
    </submittedName>
</protein>
<dbReference type="GO" id="GO:0016491">
    <property type="term" value="F:oxidoreductase activity"/>
    <property type="evidence" value="ECO:0007669"/>
    <property type="project" value="InterPro"/>
</dbReference>
<dbReference type="PROSITE" id="PS51384">
    <property type="entry name" value="FAD_FR"/>
    <property type="match status" value="1"/>
</dbReference>
<keyword evidence="8" id="KW-1185">Reference proteome</keyword>
<dbReference type="InterPro" id="IPR005625">
    <property type="entry name" value="PepSY-ass_TM"/>
</dbReference>
<keyword evidence="4" id="KW-0812">Transmembrane</keyword>
<dbReference type="Pfam" id="PF00175">
    <property type="entry name" value="NAD_binding_1"/>
    <property type="match status" value="1"/>
</dbReference>
<keyword evidence="4" id="KW-1133">Transmembrane helix</keyword>
<dbReference type="KEGG" id="salk:FBQ74_09560"/>
<dbReference type="SUPFAM" id="SSF63380">
    <property type="entry name" value="Riboflavin synthase domain-like"/>
    <property type="match status" value="1"/>
</dbReference>
<evidence type="ECO:0000259" key="5">
    <source>
        <dbReference type="PROSITE" id="PS51085"/>
    </source>
</evidence>
<sequence>MMRFSFIKQCHKWASVIIGAQLIIWLVTGLYFGLFSHERLALRSSSAELGEGAYQHGGIVPASMLPLEQVQSLTLRTLMGKPIYVAIIEAGAHIGQTSQIQLFDAHSATPITIDRLLAEKIAKHAYPGPVQIASATFKEAPLSDLPGQQNDVWHIVFADAQTTYMFIDSRTGRIITHSTYDSRFFDLMLKLHFMDYGNSGGFNHWLIVTFAVVTLLFVITGLIWLVVLLKDGQINPTRGRKKIFCATLNTTDAQMRISGRSSETIFYALQHAHVYLPSSCGGGGSCGKCLIQTTGDLKITTAERECLTPADLKKGMRLACQHLVAEIDSVHAPKAYRDKLVLEVEHSRFVTPTIKYIQFRVKTGDLQAYKAGASMRFVIPPSANANRPNDIPAFFSTYWQDTPDGHSSHDGGVRHYSIADFDNGSDTLSVAVKWQQSEDKSQSGVGSGYLCQLRTGQTIDAIGPVESFYLSDAPVTQRFFIGAGSGIAPLRAMIFEHLLKHRSAMPVSFFYGARTRADLAFYDEFEQLSRQFSQFYYCPVLSAPDDNWPGNSGYVQDALAPILRQASFNPRMAEFYLCGPWPLMQEVEAQLHRYGVTPANIFKDTFNPTARINQ</sequence>
<dbReference type="Gene3D" id="2.40.30.10">
    <property type="entry name" value="Translation factors"/>
    <property type="match status" value="1"/>
</dbReference>
<dbReference type="Pfam" id="PF03929">
    <property type="entry name" value="PepSY_TM"/>
    <property type="match status" value="1"/>
</dbReference>
<evidence type="ECO:0000259" key="6">
    <source>
        <dbReference type="PROSITE" id="PS51384"/>
    </source>
</evidence>
<feature type="domain" description="2Fe-2S ferredoxin-type" evidence="5">
    <location>
        <begin position="244"/>
        <end position="336"/>
    </location>
</feature>
<evidence type="ECO:0000313" key="8">
    <source>
        <dbReference type="Proteomes" id="UP000304912"/>
    </source>
</evidence>
<feature type="domain" description="FAD-binding FR-type" evidence="6">
    <location>
        <begin position="337"/>
        <end position="471"/>
    </location>
</feature>
<evidence type="ECO:0000256" key="2">
    <source>
        <dbReference type="ARBA" id="ARBA00022827"/>
    </source>
</evidence>